<evidence type="ECO:0000256" key="4">
    <source>
        <dbReference type="ARBA" id="ARBA00022840"/>
    </source>
</evidence>
<keyword evidence="2" id="KW-0378">Hydrolase</keyword>
<dbReference type="GO" id="GO:0045025">
    <property type="term" value="C:mitochondrial degradosome"/>
    <property type="evidence" value="ECO:0007669"/>
    <property type="project" value="TreeGrafter"/>
</dbReference>
<keyword evidence="10" id="KW-1185">Reference proteome</keyword>
<protein>
    <submittedName>
        <fullName evidence="9">Uncharacterized protein</fullName>
    </submittedName>
</protein>
<evidence type="ECO:0000256" key="6">
    <source>
        <dbReference type="SAM" id="MobiDB-lite"/>
    </source>
</evidence>
<sequence>MGLNLNIRRIIFSGCTRQGELLPNYSALQIAGRAGRYGTQYADGIATTLRNEDIGTLRDILSQPVEPIDAVGIAPTFEQIETFSFHLPQASFVHLLDLFVSVCSISDQFFICTVEQMRTLADLIDYIPLPLKVRYTFCISPINVESKLTAAAFVKMVRRFSSGQCLTYDWMMDMLNWESVGPPENLQQLEHVEKVYEVLDTYLWLSLRFPDMLPDELLIRDVCRQLDSMLQDSVDNILEILENSAMGDARKGSLLKKMRERAQTQKEKEDYEARQKRELKMPEKGKE</sequence>
<dbReference type="SUPFAM" id="SSF52540">
    <property type="entry name" value="P-loop containing nucleoside triphosphate hydrolases"/>
    <property type="match status" value="1"/>
</dbReference>
<dbReference type="InterPro" id="IPR050699">
    <property type="entry name" value="RNA-DNA_Helicase"/>
</dbReference>
<keyword evidence="4" id="KW-0067">ATP-binding</keyword>
<evidence type="ECO:0000256" key="5">
    <source>
        <dbReference type="ARBA" id="ARBA00047984"/>
    </source>
</evidence>
<evidence type="ECO:0000313" key="9">
    <source>
        <dbReference type="EMBL" id="KHJ97362.1"/>
    </source>
</evidence>
<dbReference type="Gene3D" id="3.40.50.300">
    <property type="entry name" value="P-loop containing nucleotide triphosphate hydrolases"/>
    <property type="match status" value="1"/>
</dbReference>
<dbReference type="GO" id="GO:0005524">
    <property type="term" value="F:ATP binding"/>
    <property type="evidence" value="ECO:0007669"/>
    <property type="project" value="UniProtKB-KW"/>
</dbReference>
<evidence type="ECO:0000313" key="10">
    <source>
        <dbReference type="Proteomes" id="UP000053660"/>
    </source>
</evidence>
<dbReference type="PANTHER" id="PTHR12131">
    <property type="entry name" value="ATP-DEPENDENT RNA AND DNA HELICASE"/>
    <property type="match status" value="1"/>
</dbReference>
<dbReference type="GO" id="GO:0003724">
    <property type="term" value="F:RNA helicase activity"/>
    <property type="evidence" value="ECO:0007669"/>
    <property type="project" value="UniProtKB-EC"/>
</dbReference>
<dbReference type="GO" id="GO:0016787">
    <property type="term" value="F:hydrolase activity"/>
    <property type="evidence" value="ECO:0007669"/>
    <property type="project" value="UniProtKB-KW"/>
</dbReference>
<proteinExistence type="predicted"/>
<dbReference type="FunFam" id="1.20.58.1080:FF:000001">
    <property type="entry name" value="ATP-dependent RNA helicase SUPV3L1, mitochondrial"/>
    <property type="match status" value="1"/>
</dbReference>
<organism evidence="9 10">
    <name type="scientific">Oesophagostomum dentatum</name>
    <name type="common">Nodular worm</name>
    <dbReference type="NCBI Taxonomy" id="61180"/>
    <lineage>
        <taxon>Eukaryota</taxon>
        <taxon>Metazoa</taxon>
        <taxon>Ecdysozoa</taxon>
        <taxon>Nematoda</taxon>
        <taxon>Chromadorea</taxon>
        <taxon>Rhabditida</taxon>
        <taxon>Rhabditina</taxon>
        <taxon>Rhabditomorpha</taxon>
        <taxon>Strongyloidea</taxon>
        <taxon>Strongylidae</taxon>
        <taxon>Oesophagostomum</taxon>
    </lineage>
</organism>
<keyword evidence="3" id="KW-0347">Helicase</keyword>
<evidence type="ECO:0000259" key="8">
    <source>
        <dbReference type="Pfam" id="PF18147"/>
    </source>
</evidence>
<evidence type="ECO:0000256" key="3">
    <source>
        <dbReference type="ARBA" id="ARBA00022806"/>
    </source>
</evidence>
<dbReference type="AlphaFoldDB" id="A0A0B1TNE7"/>
<evidence type="ECO:0000256" key="2">
    <source>
        <dbReference type="ARBA" id="ARBA00022801"/>
    </source>
</evidence>
<accession>A0A0B1TNE7</accession>
<evidence type="ECO:0000256" key="1">
    <source>
        <dbReference type="ARBA" id="ARBA00022741"/>
    </source>
</evidence>
<dbReference type="Gene3D" id="1.20.58.1080">
    <property type="match status" value="1"/>
</dbReference>
<dbReference type="OrthoDB" id="6692397at2759"/>
<feature type="region of interest" description="Disordered" evidence="6">
    <location>
        <begin position="258"/>
        <end position="287"/>
    </location>
</feature>
<dbReference type="InterPro" id="IPR022192">
    <property type="entry name" value="SUV3_C"/>
</dbReference>
<dbReference type="PANTHER" id="PTHR12131:SF1">
    <property type="entry name" value="ATP-DEPENDENT RNA HELICASE SUPV3L1, MITOCHONDRIAL-RELATED"/>
    <property type="match status" value="1"/>
</dbReference>
<dbReference type="Proteomes" id="UP000053660">
    <property type="component" value="Unassembled WGS sequence"/>
</dbReference>
<dbReference type="Pfam" id="PF12513">
    <property type="entry name" value="SUV3_C"/>
    <property type="match status" value="1"/>
</dbReference>
<dbReference type="Pfam" id="PF18147">
    <property type="entry name" value="Suv3_C_1"/>
    <property type="match status" value="1"/>
</dbReference>
<feature type="domain" description="ATP-dependent RNA helicase SUV3 C-terminal" evidence="7">
    <location>
        <begin position="189"/>
        <end position="235"/>
    </location>
</feature>
<dbReference type="GO" id="GO:0000965">
    <property type="term" value="P:mitochondrial RNA 3'-end processing"/>
    <property type="evidence" value="ECO:0007669"/>
    <property type="project" value="TreeGrafter"/>
</dbReference>
<dbReference type="EMBL" id="KN549465">
    <property type="protein sequence ID" value="KHJ97362.1"/>
    <property type="molecule type" value="Genomic_DNA"/>
</dbReference>
<name>A0A0B1TNE7_OESDE</name>
<dbReference type="InterPro" id="IPR027417">
    <property type="entry name" value="P-loop_NTPase"/>
</dbReference>
<keyword evidence="1" id="KW-0547">Nucleotide-binding</keyword>
<reference evidence="9 10" key="1">
    <citation type="submission" date="2014-03" db="EMBL/GenBank/DDBJ databases">
        <title>Draft genome of the hookworm Oesophagostomum dentatum.</title>
        <authorList>
            <person name="Mitreva M."/>
        </authorList>
    </citation>
    <scope>NUCLEOTIDE SEQUENCE [LARGE SCALE GENOMIC DNA]</scope>
    <source>
        <strain evidence="9 10">OD-Hann</strain>
    </source>
</reference>
<dbReference type="InterPro" id="IPR041082">
    <property type="entry name" value="Suv3_C_1"/>
</dbReference>
<comment type="catalytic activity">
    <reaction evidence="5">
        <text>ATP + H2O = ADP + phosphate + H(+)</text>
        <dbReference type="Rhea" id="RHEA:13065"/>
        <dbReference type="ChEBI" id="CHEBI:15377"/>
        <dbReference type="ChEBI" id="CHEBI:15378"/>
        <dbReference type="ChEBI" id="CHEBI:30616"/>
        <dbReference type="ChEBI" id="CHEBI:43474"/>
        <dbReference type="ChEBI" id="CHEBI:456216"/>
        <dbReference type="EC" id="3.6.4.13"/>
    </reaction>
</comment>
<gene>
    <name evidence="9" type="ORF">OESDEN_02664</name>
</gene>
<dbReference type="Gene3D" id="1.20.272.40">
    <property type="match status" value="1"/>
</dbReference>
<feature type="domain" description="Suv3 C-terminal" evidence="8">
    <location>
        <begin position="120"/>
        <end position="161"/>
    </location>
</feature>
<evidence type="ECO:0000259" key="7">
    <source>
        <dbReference type="Pfam" id="PF12513"/>
    </source>
</evidence>
<feature type="compositionally biased region" description="Basic and acidic residues" evidence="6">
    <location>
        <begin position="260"/>
        <end position="287"/>
    </location>
</feature>